<evidence type="ECO:0000313" key="1">
    <source>
        <dbReference type="EMBL" id="KAK1317410.1"/>
    </source>
</evidence>
<gene>
    <name evidence="1" type="ORF">QJS10_CPA05g01283</name>
</gene>
<dbReference type="AlphaFoldDB" id="A0AAV9EVF2"/>
<dbReference type="PANTHER" id="PTHR35110:SF3">
    <property type="entry name" value="OS08G0360000 PROTEIN"/>
    <property type="match status" value="1"/>
</dbReference>
<reference evidence="1" key="1">
    <citation type="journal article" date="2023" name="Nat. Commun.">
        <title>Diploid and tetraploid genomes of Acorus and the evolution of monocots.</title>
        <authorList>
            <person name="Ma L."/>
            <person name="Liu K.W."/>
            <person name="Li Z."/>
            <person name="Hsiao Y.Y."/>
            <person name="Qi Y."/>
            <person name="Fu T."/>
            <person name="Tang G.D."/>
            <person name="Zhang D."/>
            <person name="Sun W.H."/>
            <person name="Liu D.K."/>
            <person name="Li Y."/>
            <person name="Chen G.Z."/>
            <person name="Liu X.D."/>
            <person name="Liao X.Y."/>
            <person name="Jiang Y.T."/>
            <person name="Yu X."/>
            <person name="Hao Y."/>
            <person name="Huang J."/>
            <person name="Zhao X.W."/>
            <person name="Ke S."/>
            <person name="Chen Y.Y."/>
            <person name="Wu W.L."/>
            <person name="Hsu J.L."/>
            <person name="Lin Y.F."/>
            <person name="Huang M.D."/>
            <person name="Li C.Y."/>
            <person name="Huang L."/>
            <person name="Wang Z.W."/>
            <person name="Zhao X."/>
            <person name="Zhong W.Y."/>
            <person name="Peng D.H."/>
            <person name="Ahmad S."/>
            <person name="Lan S."/>
            <person name="Zhang J.S."/>
            <person name="Tsai W.C."/>
            <person name="Van de Peer Y."/>
            <person name="Liu Z.J."/>
        </authorList>
    </citation>
    <scope>NUCLEOTIDE SEQUENCE</scope>
    <source>
        <strain evidence="1">CP</strain>
    </source>
</reference>
<comment type="caution">
    <text evidence="1">The sequence shown here is derived from an EMBL/GenBank/DDBJ whole genome shotgun (WGS) entry which is preliminary data.</text>
</comment>
<evidence type="ECO:0000313" key="2">
    <source>
        <dbReference type="Proteomes" id="UP001180020"/>
    </source>
</evidence>
<keyword evidence="2" id="KW-1185">Reference proteome</keyword>
<name>A0AAV9EVF2_ACOCL</name>
<dbReference type="PANTHER" id="PTHR35110">
    <property type="entry name" value="EXPRESSED PROTEIN"/>
    <property type="match status" value="1"/>
</dbReference>
<organism evidence="1 2">
    <name type="scientific">Acorus calamus</name>
    <name type="common">Sweet flag</name>
    <dbReference type="NCBI Taxonomy" id="4465"/>
    <lineage>
        <taxon>Eukaryota</taxon>
        <taxon>Viridiplantae</taxon>
        <taxon>Streptophyta</taxon>
        <taxon>Embryophyta</taxon>
        <taxon>Tracheophyta</taxon>
        <taxon>Spermatophyta</taxon>
        <taxon>Magnoliopsida</taxon>
        <taxon>Liliopsida</taxon>
        <taxon>Acoraceae</taxon>
        <taxon>Acorus</taxon>
    </lineage>
</organism>
<sequence>MFATAIRCFAKKPKPKMKPIELKTPPEQTNMMTRVIFDVVREHGPLTVSETWDHVKTVGLRGLTGKQHMKILLRWMKERGKLRLMCNHDGAQKQFLYTIWFTNPRLVSTRPRRDSSRR</sequence>
<dbReference type="Proteomes" id="UP001180020">
    <property type="component" value="Unassembled WGS sequence"/>
</dbReference>
<protein>
    <submittedName>
        <fullName evidence="1">Uncharacterized protein</fullName>
    </submittedName>
</protein>
<reference evidence="1" key="2">
    <citation type="submission" date="2023-06" db="EMBL/GenBank/DDBJ databases">
        <authorList>
            <person name="Ma L."/>
            <person name="Liu K.-W."/>
            <person name="Li Z."/>
            <person name="Hsiao Y.-Y."/>
            <person name="Qi Y."/>
            <person name="Fu T."/>
            <person name="Tang G."/>
            <person name="Zhang D."/>
            <person name="Sun W.-H."/>
            <person name="Liu D.-K."/>
            <person name="Li Y."/>
            <person name="Chen G.-Z."/>
            <person name="Liu X.-D."/>
            <person name="Liao X.-Y."/>
            <person name="Jiang Y.-T."/>
            <person name="Yu X."/>
            <person name="Hao Y."/>
            <person name="Huang J."/>
            <person name="Zhao X.-W."/>
            <person name="Ke S."/>
            <person name="Chen Y.-Y."/>
            <person name="Wu W.-L."/>
            <person name="Hsu J.-L."/>
            <person name="Lin Y.-F."/>
            <person name="Huang M.-D."/>
            <person name="Li C.-Y."/>
            <person name="Huang L."/>
            <person name="Wang Z.-W."/>
            <person name="Zhao X."/>
            <person name="Zhong W.-Y."/>
            <person name="Peng D.-H."/>
            <person name="Ahmad S."/>
            <person name="Lan S."/>
            <person name="Zhang J.-S."/>
            <person name="Tsai W.-C."/>
            <person name="Van De Peer Y."/>
            <person name="Liu Z.-J."/>
        </authorList>
    </citation>
    <scope>NUCLEOTIDE SEQUENCE</scope>
    <source>
        <strain evidence="1">CP</strain>
        <tissue evidence="1">Leaves</tissue>
    </source>
</reference>
<proteinExistence type="predicted"/>
<accession>A0AAV9EVF2</accession>
<dbReference type="EMBL" id="JAUJYO010000005">
    <property type="protein sequence ID" value="KAK1317410.1"/>
    <property type="molecule type" value="Genomic_DNA"/>
</dbReference>